<keyword evidence="7" id="KW-0998">Cell outer membrane</keyword>
<sequence>MSRYLTQLAWLALSALLCGWPALSQAAEAPGALTIIVKDQNTDRPLSEVQITLTERETSATQSFSSDAQGRIVAEQLDPGLYSVSLNKSGFTSVFEPSVRVVTRKNIRLAFELKPQAIEVVEVRAQQAATFAAGSSTYLDREALRSAVGGGADPLLSLDGLPGLASASEFASFSVRGRGPRDNLIFVDGLPFDKAVHFDASLGEEEDVGGGGRFSIFAPNVISAAEFSPGGWGAAYGGRAASLLKLDVADGNPSPSASLRLDLAGYEVGYDGPAGITDDATMLVSARRLDFGALFETIEELDIGDPVLRDVIVKSVIPLNQQHSVEILLVDTHEDYIRDVTHVFASPNFEDAALLDFEQDSDLYGMTLRSLIGDTAVLTNKLYYRKSDKISSEGEAFPDQVPEGSPASDFPVRENIITIAEAETELGWRSDYETVNQWGLFSAGVRLTQIELDYSTVLDGDWFRFVYDSDDFRPDPQQRYIVLTPDSINSALKQKETSYAGYVEQVFQQGDWDFGTGLRFERDGFAVEGVIAPRFSVNWQPGGKIRYFASAGLYHQSPRYLELAANASNRLKMEKTTHSSIGFKYFPSSNWSLLTEAYYQRLDDLVVDLDRASGTFANIGDGRSYGVDIVINGTIFQGLYASATYSYNDAVIDRQDGRGDVAAEFNRKHVATLGLTWEINDRWKVAARYKYLSGAPDDNFVIHTDVLGPGQMLRYSKEITERNVGRKDGSGLLNMRVDYRRAFGPIDVTAFLDVINVTAASASDETEFDYRRGVQVQDSSEAEPLIGLRFDYAW</sequence>
<evidence type="ECO:0000256" key="2">
    <source>
        <dbReference type="ARBA" id="ARBA00022448"/>
    </source>
</evidence>
<evidence type="ECO:0000256" key="8">
    <source>
        <dbReference type="SAM" id="SignalP"/>
    </source>
</evidence>
<evidence type="ECO:0000256" key="1">
    <source>
        <dbReference type="ARBA" id="ARBA00004571"/>
    </source>
</evidence>
<comment type="caution">
    <text evidence="10">The sequence shown here is derived from an EMBL/GenBank/DDBJ whole genome shotgun (WGS) entry which is preliminary data.</text>
</comment>
<dbReference type="InterPro" id="IPR013784">
    <property type="entry name" value="Carb-bd-like_fold"/>
</dbReference>
<evidence type="ECO:0000313" key="11">
    <source>
        <dbReference type="Proteomes" id="UP001375382"/>
    </source>
</evidence>
<evidence type="ECO:0000256" key="5">
    <source>
        <dbReference type="ARBA" id="ARBA00022729"/>
    </source>
</evidence>
<dbReference type="Gene3D" id="2.170.130.10">
    <property type="entry name" value="TonB-dependent receptor, plug domain"/>
    <property type="match status" value="1"/>
</dbReference>
<evidence type="ECO:0000256" key="3">
    <source>
        <dbReference type="ARBA" id="ARBA00022452"/>
    </source>
</evidence>
<dbReference type="PANTHER" id="PTHR30069">
    <property type="entry name" value="TONB-DEPENDENT OUTER MEMBRANE RECEPTOR"/>
    <property type="match status" value="1"/>
</dbReference>
<keyword evidence="5 8" id="KW-0732">Signal</keyword>
<dbReference type="EMBL" id="JALAAR010000005">
    <property type="protein sequence ID" value="MEH8017238.1"/>
    <property type="molecule type" value="Genomic_DNA"/>
</dbReference>
<dbReference type="Gene3D" id="2.40.170.20">
    <property type="entry name" value="TonB-dependent receptor, beta-barrel domain"/>
    <property type="match status" value="1"/>
</dbReference>
<keyword evidence="2" id="KW-0813">Transport</keyword>
<dbReference type="SUPFAM" id="SSF56935">
    <property type="entry name" value="Porins"/>
    <property type="match status" value="1"/>
</dbReference>
<keyword evidence="11" id="KW-1185">Reference proteome</keyword>
<evidence type="ECO:0000256" key="6">
    <source>
        <dbReference type="ARBA" id="ARBA00023136"/>
    </source>
</evidence>
<protein>
    <submittedName>
        <fullName evidence="10">TonB-dependent receptor</fullName>
    </submittedName>
</protein>
<evidence type="ECO:0000313" key="10">
    <source>
        <dbReference type="EMBL" id="MEH8017238.1"/>
    </source>
</evidence>
<evidence type="ECO:0000259" key="9">
    <source>
        <dbReference type="Pfam" id="PF07715"/>
    </source>
</evidence>
<gene>
    <name evidence="10" type="ORF">MN202_08340</name>
</gene>
<dbReference type="InterPro" id="IPR012910">
    <property type="entry name" value="Plug_dom"/>
</dbReference>
<reference evidence="10 11" key="1">
    <citation type="journal article" date="2023" name="Ecotoxicol. Environ. Saf.">
        <title>Mercury remediation potential of mercury-resistant strain Rheinheimera metallidurans sp. nov. isolated from a municipal waste dumping site.</title>
        <authorList>
            <person name="Yadav V."/>
            <person name="Manjhi A."/>
            <person name="Vadakedath N."/>
        </authorList>
    </citation>
    <scope>NUCLEOTIDE SEQUENCE [LARGE SCALE GENOMIC DNA]</scope>
    <source>
        <strain evidence="10 11">E-49</strain>
    </source>
</reference>
<organism evidence="10 11">
    <name type="scientific">Rheinheimera muenzenbergensis</name>
    <dbReference type="NCBI Taxonomy" id="1193628"/>
    <lineage>
        <taxon>Bacteria</taxon>
        <taxon>Pseudomonadati</taxon>
        <taxon>Pseudomonadota</taxon>
        <taxon>Gammaproteobacteria</taxon>
        <taxon>Chromatiales</taxon>
        <taxon>Chromatiaceae</taxon>
        <taxon>Rheinheimera</taxon>
    </lineage>
</organism>
<dbReference type="InterPro" id="IPR037066">
    <property type="entry name" value="Plug_dom_sf"/>
</dbReference>
<feature type="domain" description="TonB-dependent receptor plug" evidence="9">
    <location>
        <begin position="134"/>
        <end position="241"/>
    </location>
</feature>
<dbReference type="Pfam" id="PF07715">
    <property type="entry name" value="Plug"/>
    <property type="match status" value="1"/>
</dbReference>
<keyword evidence="3" id="KW-1134">Transmembrane beta strand</keyword>
<name>A0ABU8C5M4_9GAMM</name>
<feature type="signal peptide" evidence="8">
    <location>
        <begin position="1"/>
        <end position="26"/>
    </location>
</feature>
<keyword evidence="6" id="KW-0472">Membrane</keyword>
<dbReference type="PANTHER" id="PTHR30069:SF29">
    <property type="entry name" value="HEMOGLOBIN AND HEMOGLOBIN-HAPTOGLOBIN-BINDING PROTEIN 1-RELATED"/>
    <property type="match status" value="1"/>
</dbReference>
<keyword evidence="10" id="KW-0675">Receptor</keyword>
<dbReference type="InterPro" id="IPR039426">
    <property type="entry name" value="TonB-dep_rcpt-like"/>
</dbReference>
<proteinExistence type="predicted"/>
<dbReference type="RefSeq" id="WP_335735644.1">
    <property type="nucleotide sequence ID" value="NZ_JALAAR010000005.1"/>
</dbReference>
<accession>A0ABU8C5M4</accession>
<evidence type="ECO:0000256" key="4">
    <source>
        <dbReference type="ARBA" id="ARBA00022692"/>
    </source>
</evidence>
<dbReference type="Proteomes" id="UP001375382">
    <property type="component" value="Unassembled WGS sequence"/>
</dbReference>
<dbReference type="InterPro" id="IPR036942">
    <property type="entry name" value="Beta-barrel_TonB_sf"/>
</dbReference>
<dbReference type="Pfam" id="PF13620">
    <property type="entry name" value="CarboxypepD_reg"/>
    <property type="match status" value="1"/>
</dbReference>
<dbReference type="SUPFAM" id="SSF49452">
    <property type="entry name" value="Starch-binding domain-like"/>
    <property type="match status" value="1"/>
</dbReference>
<keyword evidence="4" id="KW-0812">Transmembrane</keyword>
<comment type="subcellular location">
    <subcellularLocation>
        <location evidence="1">Cell outer membrane</location>
        <topology evidence="1">Multi-pass membrane protein</topology>
    </subcellularLocation>
</comment>
<dbReference type="Gene3D" id="2.60.40.1120">
    <property type="entry name" value="Carboxypeptidase-like, regulatory domain"/>
    <property type="match status" value="1"/>
</dbReference>
<evidence type="ECO:0000256" key="7">
    <source>
        <dbReference type="ARBA" id="ARBA00023237"/>
    </source>
</evidence>
<feature type="chain" id="PRO_5045412845" evidence="8">
    <location>
        <begin position="27"/>
        <end position="794"/>
    </location>
</feature>